<name>A0A5M8S0K8_9BACI</name>
<evidence type="ECO:0000256" key="4">
    <source>
        <dbReference type="SAM" id="Phobius"/>
    </source>
</evidence>
<evidence type="ECO:0000313" key="5">
    <source>
        <dbReference type="EMBL" id="KAA6453551.1"/>
    </source>
</evidence>
<dbReference type="GO" id="GO:0016787">
    <property type="term" value="F:hydrolase activity"/>
    <property type="evidence" value="ECO:0007669"/>
    <property type="project" value="UniProtKB-KW"/>
</dbReference>
<dbReference type="InterPro" id="IPR005754">
    <property type="entry name" value="Sortase"/>
</dbReference>
<dbReference type="InterPro" id="IPR023365">
    <property type="entry name" value="Sortase_dom-sf"/>
</dbReference>
<feature type="active site" description="Acyl-thioester intermediate" evidence="2">
    <location>
        <position position="178"/>
    </location>
</feature>
<dbReference type="NCBIfam" id="NF033746">
    <property type="entry name" value="class_D_sortase"/>
    <property type="match status" value="1"/>
</dbReference>
<keyword evidence="4" id="KW-0812">Transmembrane</keyword>
<dbReference type="Proteomes" id="UP000324326">
    <property type="component" value="Unassembled WGS sequence"/>
</dbReference>
<dbReference type="Gene3D" id="2.40.260.10">
    <property type="entry name" value="Sortase"/>
    <property type="match status" value="1"/>
</dbReference>
<keyword evidence="4" id="KW-0472">Membrane</keyword>
<dbReference type="RefSeq" id="WP_148956243.1">
    <property type="nucleotide sequence ID" value="NZ_QSND01000001.1"/>
</dbReference>
<proteinExistence type="predicted"/>
<dbReference type="Pfam" id="PF04203">
    <property type="entry name" value="Sortase"/>
    <property type="match status" value="1"/>
</dbReference>
<feature type="compositionally biased region" description="Low complexity" evidence="3">
    <location>
        <begin position="44"/>
        <end position="59"/>
    </location>
</feature>
<feature type="active site" description="Proton donor/acceptor" evidence="2">
    <location>
        <position position="120"/>
    </location>
</feature>
<accession>A0A5M8S0K8</accession>
<dbReference type="InterPro" id="IPR041999">
    <property type="entry name" value="Sortase_D_1"/>
</dbReference>
<feature type="transmembrane region" description="Helical" evidence="4">
    <location>
        <begin position="6"/>
        <end position="26"/>
    </location>
</feature>
<feature type="region of interest" description="Disordered" evidence="3">
    <location>
        <begin position="39"/>
        <end position="66"/>
    </location>
</feature>
<dbReference type="AlphaFoldDB" id="A0A5M8S0K8"/>
<organism evidence="5 6">
    <name type="scientific">Bacillus swezeyi</name>
    <dbReference type="NCBI Taxonomy" id="1925020"/>
    <lineage>
        <taxon>Bacteria</taxon>
        <taxon>Bacillati</taxon>
        <taxon>Bacillota</taxon>
        <taxon>Bacilli</taxon>
        <taxon>Bacillales</taxon>
        <taxon>Bacillaceae</taxon>
        <taxon>Bacillus</taxon>
    </lineage>
</organism>
<dbReference type="NCBIfam" id="TIGR01076">
    <property type="entry name" value="sortase_fam"/>
    <property type="match status" value="1"/>
</dbReference>
<keyword evidence="1" id="KW-0378">Hydrolase</keyword>
<protein>
    <submittedName>
        <fullName evidence="5">Class D sortase</fullName>
    </submittedName>
</protein>
<reference evidence="5 6" key="1">
    <citation type="submission" date="2018-08" db="EMBL/GenBank/DDBJ databases">
        <title>Bacillus phenotypic plasticity.</title>
        <authorList>
            <person name="Hurtado E."/>
        </authorList>
    </citation>
    <scope>NUCLEOTIDE SEQUENCE [LARGE SCALE GENOMIC DNA]</scope>
    <source>
        <strain evidence="5 6">427</strain>
    </source>
</reference>
<dbReference type="CDD" id="cd05828">
    <property type="entry name" value="Sortase_D_1"/>
    <property type="match status" value="1"/>
</dbReference>
<evidence type="ECO:0000256" key="3">
    <source>
        <dbReference type="SAM" id="MobiDB-lite"/>
    </source>
</evidence>
<dbReference type="EMBL" id="QSND01000001">
    <property type="protein sequence ID" value="KAA6453551.1"/>
    <property type="molecule type" value="Genomic_DNA"/>
</dbReference>
<dbReference type="SUPFAM" id="SSF63817">
    <property type="entry name" value="Sortase"/>
    <property type="match status" value="1"/>
</dbReference>
<dbReference type="InterPro" id="IPR053525">
    <property type="entry name" value="Sortase_D"/>
</dbReference>
<sequence length="200" mass="22174">MKIKVFSFFLMAAGLIIFAYGGWKIFDMNRQTDMSLSEAKETVAAGSSGSSSKASSEGGKPPESFKTATGEAVGILKIPRLKAELPIVEGTSPDDLEKGVGHYKESYYPKQNGQIVLSGHRDTVFRRTGELEIDDLLKIELSYGSFEYQITNTKIVDKDDTSIMTLQNEKEELLLTTCYPFSYVGNAPQRYIIYAKPLES</sequence>
<gene>
    <name evidence="5" type="ORF">DX927_05010</name>
</gene>
<evidence type="ECO:0000256" key="2">
    <source>
        <dbReference type="PIRSR" id="PIRSR605754-1"/>
    </source>
</evidence>
<comment type="caution">
    <text evidence="5">The sequence shown here is derived from an EMBL/GenBank/DDBJ whole genome shotgun (WGS) entry which is preliminary data.</text>
</comment>
<keyword evidence="4" id="KW-1133">Transmembrane helix</keyword>
<evidence type="ECO:0000313" key="6">
    <source>
        <dbReference type="Proteomes" id="UP000324326"/>
    </source>
</evidence>
<evidence type="ECO:0000256" key="1">
    <source>
        <dbReference type="ARBA" id="ARBA00022801"/>
    </source>
</evidence>
<dbReference type="STRING" id="1925020.BTA30_12200"/>